<feature type="transmembrane region" description="Helical" evidence="1">
    <location>
        <begin position="176"/>
        <end position="204"/>
    </location>
</feature>
<dbReference type="RefSeq" id="WP_099622881.1">
    <property type="nucleotide sequence ID" value="NZ_CP024201.1"/>
</dbReference>
<dbReference type="PIRSF" id="PIRSF033239">
    <property type="entry name" value="ExoD"/>
    <property type="match status" value="1"/>
</dbReference>
<evidence type="ECO:0000313" key="3">
    <source>
        <dbReference type="Proteomes" id="UP000228945"/>
    </source>
</evidence>
<dbReference type="AlphaFoldDB" id="A0A2D2B047"/>
<keyword evidence="1" id="KW-1133">Transmembrane helix</keyword>
<dbReference type="Pfam" id="PF06055">
    <property type="entry name" value="ExoD"/>
    <property type="match status" value="1"/>
</dbReference>
<dbReference type="PANTHER" id="PTHR41795">
    <property type="entry name" value="EXOPOLYSACCHARIDE SYNTHESIS PROTEIN"/>
    <property type="match status" value="1"/>
</dbReference>
<dbReference type="Proteomes" id="UP000228945">
    <property type="component" value="Chromosome"/>
</dbReference>
<dbReference type="OrthoDB" id="8550083at2"/>
<name>A0A2D2B047_9CAUL</name>
<sequence>MPEVSHAPRISEILAGIASAKRKTVSVRDVLEAFGDRAFGALMFVFAAPVALPMPPGVSAILGAPLLFIAAQLMVGRRTLWLPSFLADRTMSRADFAGLMEKLSPYLSWIERRLRPRLTFLYNRWLDGLTGFICLVLAIIVFLPIPFGNMLPALAIAAFGLGIAERDGLLGAFGGLIAAISIGVLAFLSSAIIAGIMAFTLAVVERLT</sequence>
<evidence type="ECO:0000256" key="1">
    <source>
        <dbReference type="SAM" id="Phobius"/>
    </source>
</evidence>
<dbReference type="InterPro" id="IPR010331">
    <property type="entry name" value="ExoD"/>
</dbReference>
<keyword evidence="1" id="KW-0812">Transmembrane</keyword>
<gene>
    <name evidence="2" type="ORF">CSW64_15130</name>
</gene>
<protein>
    <submittedName>
        <fullName evidence="2">Exopolysaccharide biosynthesis protein</fullName>
    </submittedName>
</protein>
<dbReference type="KEGG" id="cmb:CSW64_15130"/>
<dbReference type="PANTHER" id="PTHR41795:SF1">
    <property type="entry name" value="EXOPOLYSACCHARIDE SYNTHESIS PROTEIN"/>
    <property type="match status" value="1"/>
</dbReference>
<proteinExistence type="predicted"/>
<feature type="transmembrane region" description="Helical" evidence="1">
    <location>
        <begin position="58"/>
        <end position="75"/>
    </location>
</feature>
<dbReference type="EMBL" id="CP024201">
    <property type="protein sequence ID" value="ATQ43632.1"/>
    <property type="molecule type" value="Genomic_DNA"/>
</dbReference>
<organism evidence="2 3">
    <name type="scientific">Caulobacter mirabilis</name>
    <dbReference type="NCBI Taxonomy" id="69666"/>
    <lineage>
        <taxon>Bacteria</taxon>
        <taxon>Pseudomonadati</taxon>
        <taxon>Pseudomonadota</taxon>
        <taxon>Alphaproteobacteria</taxon>
        <taxon>Caulobacterales</taxon>
        <taxon>Caulobacteraceae</taxon>
        <taxon>Caulobacter</taxon>
    </lineage>
</organism>
<feature type="transmembrane region" description="Helical" evidence="1">
    <location>
        <begin position="121"/>
        <end position="141"/>
    </location>
</feature>
<accession>A0A2D2B047</accession>
<keyword evidence="1" id="KW-0472">Membrane</keyword>
<keyword evidence="3" id="KW-1185">Reference proteome</keyword>
<reference evidence="2 3" key="1">
    <citation type="submission" date="2017-10" db="EMBL/GenBank/DDBJ databases">
        <title>Genome sequence of Caulobacter mirabilis FWC38.</title>
        <authorList>
            <person name="Fiebig A."/>
            <person name="Crosson S."/>
        </authorList>
    </citation>
    <scope>NUCLEOTIDE SEQUENCE [LARGE SCALE GENOMIC DNA]</scope>
    <source>
        <strain evidence="2 3">FWC 38</strain>
    </source>
</reference>
<evidence type="ECO:0000313" key="2">
    <source>
        <dbReference type="EMBL" id="ATQ43632.1"/>
    </source>
</evidence>